<dbReference type="AlphaFoldDB" id="A0A6N8FW33"/>
<gene>
    <name evidence="2" type="ORF">BWI75_11610</name>
</gene>
<dbReference type="OrthoDB" id="428427at2"/>
<reference evidence="2 3" key="1">
    <citation type="journal article" date="2019" name="Front. Microbiol.">
        <title>Genomic Features for Desiccation Tolerance and Sugar Biosynthesis in the Extremophile Gloeocapsopsis sp. UTEX B3054.</title>
        <authorList>
            <person name="Urrejola C."/>
            <person name="Alcorta J."/>
            <person name="Salas L."/>
            <person name="Vasquez M."/>
            <person name="Polz M.F."/>
            <person name="Vicuna R."/>
            <person name="Diez B."/>
        </authorList>
    </citation>
    <scope>NUCLEOTIDE SEQUENCE [LARGE SCALE GENOMIC DNA]</scope>
    <source>
        <strain evidence="2 3">1H9</strain>
    </source>
</reference>
<sequence length="61" mass="6885">MIQALPKNLSFAEYLAYDDGTDTRYELVYGELVAMSQPTGQHADIAEFSMTLIENTLNNIR</sequence>
<protein>
    <recommendedName>
        <fullName evidence="1">Putative restriction endonuclease domain-containing protein</fullName>
    </recommendedName>
</protein>
<accession>A0A6N8FW33</accession>
<dbReference type="Gene3D" id="3.90.1570.10">
    <property type="entry name" value="tt1808, chain A"/>
    <property type="match status" value="1"/>
</dbReference>
<dbReference type="InterPro" id="IPR011335">
    <property type="entry name" value="Restrct_endonuc-II-like"/>
</dbReference>
<evidence type="ECO:0000313" key="2">
    <source>
        <dbReference type="EMBL" id="MUL36974.1"/>
    </source>
</evidence>
<dbReference type="InterPro" id="IPR012296">
    <property type="entry name" value="Nuclease_put_TT1808"/>
</dbReference>
<evidence type="ECO:0000313" key="3">
    <source>
        <dbReference type="Proteomes" id="UP000441797"/>
    </source>
</evidence>
<name>A0A6N8FW33_9CHRO</name>
<dbReference type="RefSeq" id="WP_105218558.1">
    <property type="nucleotide sequence ID" value="NZ_CAWNSU010000128.1"/>
</dbReference>
<dbReference type="SUPFAM" id="SSF52980">
    <property type="entry name" value="Restriction endonuclease-like"/>
    <property type="match status" value="1"/>
</dbReference>
<keyword evidence="3" id="KW-1185">Reference proteome</keyword>
<proteinExistence type="predicted"/>
<dbReference type="InterPro" id="IPR008538">
    <property type="entry name" value="Uma2"/>
</dbReference>
<evidence type="ECO:0000259" key="1">
    <source>
        <dbReference type="Pfam" id="PF05685"/>
    </source>
</evidence>
<organism evidence="2 3">
    <name type="scientific">Gloeocapsopsis dulcis AAB1 = 1H9</name>
    <dbReference type="NCBI Taxonomy" id="1433147"/>
    <lineage>
        <taxon>Bacteria</taxon>
        <taxon>Bacillati</taxon>
        <taxon>Cyanobacteriota</taxon>
        <taxon>Cyanophyceae</taxon>
        <taxon>Oscillatoriophycideae</taxon>
        <taxon>Chroococcales</taxon>
        <taxon>Chroococcaceae</taxon>
        <taxon>Gloeocapsopsis</taxon>
        <taxon>Gloeocapsopsis dulcis</taxon>
    </lineage>
</organism>
<feature type="domain" description="Putative restriction endonuclease" evidence="1">
    <location>
        <begin position="11"/>
        <end position="57"/>
    </location>
</feature>
<dbReference type="EMBL" id="NAPY01000015">
    <property type="protein sequence ID" value="MUL36974.1"/>
    <property type="molecule type" value="Genomic_DNA"/>
</dbReference>
<dbReference type="Pfam" id="PF05685">
    <property type="entry name" value="Uma2"/>
    <property type="match status" value="1"/>
</dbReference>
<comment type="caution">
    <text evidence="2">The sequence shown here is derived from an EMBL/GenBank/DDBJ whole genome shotgun (WGS) entry which is preliminary data.</text>
</comment>
<dbReference type="Proteomes" id="UP000441797">
    <property type="component" value="Unassembled WGS sequence"/>
</dbReference>